<evidence type="ECO:0000259" key="9">
    <source>
        <dbReference type="Pfam" id="PF11412"/>
    </source>
</evidence>
<sequence>MMHRFKNIALVLAVFLLAWSTSAYSQTEEWRGVDQAKVRLIAQTTAIGDRNEVTLGLHFKMQDGWKVYWRSPGDAGYPPEMDWQNNPNIKSSEMRWPRPERFVVLGLETVGYKKEVVYPIRVKVNDPSQDLNIQAKVRYLTCAEICVPVEADLSLHLPAGPAQPGVDAQLVNKYESLVPSQNDPLARTIETATLYPDSEGNKAILRLKVVSNHAYQNPDVLVEGPIELAFFKPGFQFSEDKKTVLVDVALDGLKFLENGFDDHDFIITLMDGNQAVELKTKVMAGPAGMPPFVEGFSTPGETGLNNLPFVTILALAVLGGLILNLMPCVLPVLSLKVIGLVSHGGAAKGTVRLSFLASSAGILFSFWVLAGILVAMKMGGASIGWGIQFQQPLFLIALALIVILFACNMWGFFEIHLPGWLSNLGERSSHVHGLGGHFLTGAFATLLATPCSAPFLGTAVGFALARGPIDIFMVFSALGVGLALPYILIALFPGFATRLPKPGAWMVTLRKILALLLLGTAIWLLSVLWVQIGLNGVIALSALMAGVILVLAMNKQLKTLVGPVVIALFLAAFAVPTFAQKDEIDKAQAEKLWTPFDLQKIEEEVARGQVVFVDVTAQWCITCQVNKNLVLYRGDAFAALSDAQVTPMKADWTNPDETIAAYLASFGRYAIPFNAVYGPGAPKGIVLPELLDEETVLKAIEKAKG</sequence>
<comment type="caution">
    <text evidence="10">The sequence shown here is derived from an EMBL/GenBank/DDBJ whole genome shotgun (WGS) entry which is preliminary data.</text>
</comment>
<keyword evidence="4 6" id="KW-1133">Transmembrane helix</keyword>
<keyword evidence="5 6" id="KW-0472">Membrane</keyword>
<feature type="transmembrane region" description="Helical" evidence="6">
    <location>
        <begin position="560"/>
        <end position="579"/>
    </location>
</feature>
<protein>
    <submittedName>
        <fullName evidence="10">Suppressor for copper-sensitivity B</fullName>
    </submittedName>
</protein>
<name>A0A917F8T7_9PROT</name>
<dbReference type="Pfam" id="PF13899">
    <property type="entry name" value="Thioredoxin_7"/>
    <property type="match status" value="1"/>
</dbReference>
<dbReference type="GO" id="GO:0017004">
    <property type="term" value="P:cytochrome complex assembly"/>
    <property type="evidence" value="ECO:0007669"/>
    <property type="project" value="UniProtKB-KW"/>
</dbReference>
<feature type="transmembrane region" description="Helical" evidence="6">
    <location>
        <begin position="393"/>
        <end position="413"/>
    </location>
</feature>
<feature type="signal peptide" evidence="7">
    <location>
        <begin position="1"/>
        <end position="25"/>
    </location>
</feature>
<reference evidence="10" key="2">
    <citation type="submission" date="2020-09" db="EMBL/GenBank/DDBJ databases">
        <authorList>
            <person name="Sun Q."/>
            <person name="Zhou Y."/>
        </authorList>
    </citation>
    <scope>NUCLEOTIDE SEQUENCE</scope>
    <source>
        <strain evidence="10">CGMCC 1.15254</strain>
    </source>
</reference>
<keyword evidence="2 6" id="KW-0812">Transmembrane</keyword>
<dbReference type="Pfam" id="PF11412">
    <property type="entry name" value="DsbD_N"/>
    <property type="match status" value="1"/>
</dbReference>
<gene>
    <name evidence="10" type="ORF">GCM10011332_04170</name>
</gene>
<feature type="transmembrane region" description="Helical" evidence="6">
    <location>
        <begin position="307"/>
        <end position="333"/>
    </location>
</feature>
<dbReference type="PANTHER" id="PTHR32234">
    <property type="entry name" value="THIOL:DISULFIDE INTERCHANGE PROTEIN DSBD"/>
    <property type="match status" value="1"/>
</dbReference>
<dbReference type="GO" id="GO:0016020">
    <property type="term" value="C:membrane"/>
    <property type="evidence" value="ECO:0007669"/>
    <property type="project" value="UniProtKB-SubCell"/>
</dbReference>
<keyword evidence="7" id="KW-0732">Signal</keyword>
<feature type="transmembrane region" description="Helical" evidence="6">
    <location>
        <begin position="471"/>
        <end position="492"/>
    </location>
</feature>
<evidence type="ECO:0000313" key="10">
    <source>
        <dbReference type="EMBL" id="GGF53954.1"/>
    </source>
</evidence>
<dbReference type="PANTHER" id="PTHR32234:SF3">
    <property type="entry name" value="SUPPRESSION OF COPPER SENSITIVITY PROTEIN"/>
    <property type="match status" value="1"/>
</dbReference>
<dbReference type="Gene3D" id="3.40.30.10">
    <property type="entry name" value="Glutaredoxin"/>
    <property type="match status" value="1"/>
</dbReference>
<feature type="domain" description="Thiol:disulfide interchange protein DsbD N-terminal" evidence="9">
    <location>
        <begin position="43"/>
        <end position="156"/>
    </location>
</feature>
<feature type="transmembrane region" description="Helical" evidence="6">
    <location>
        <begin position="512"/>
        <end position="530"/>
    </location>
</feature>
<feature type="transmembrane region" description="Helical" evidence="6">
    <location>
        <begin position="353"/>
        <end position="373"/>
    </location>
</feature>
<evidence type="ECO:0000259" key="8">
    <source>
        <dbReference type="Pfam" id="PF02683"/>
    </source>
</evidence>
<dbReference type="InterPro" id="IPR035671">
    <property type="entry name" value="DsbD_gamma"/>
</dbReference>
<dbReference type="Pfam" id="PF02683">
    <property type="entry name" value="DsbD_TM"/>
    <property type="match status" value="1"/>
</dbReference>
<dbReference type="InterPro" id="IPR028250">
    <property type="entry name" value="DsbDN"/>
</dbReference>
<reference evidence="10" key="1">
    <citation type="journal article" date="2014" name="Int. J. Syst. Evol. Microbiol.">
        <title>Complete genome sequence of Corynebacterium casei LMG S-19264T (=DSM 44701T), isolated from a smear-ripened cheese.</title>
        <authorList>
            <consortium name="US DOE Joint Genome Institute (JGI-PGF)"/>
            <person name="Walter F."/>
            <person name="Albersmeier A."/>
            <person name="Kalinowski J."/>
            <person name="Ruckert C."/>
        </authorList>
    </citation>
    <scope>NUCLEOTIDE SEQUENCE</scope>
    <source>
        <strain evidence="10">CGMCC 1.15254</strain>
    </source>
</reference>
<feature type="domain" description="Cytochrome C biogenesis protein transmembrane" evidence="8">
    <location>
        <begin position="311"/>
        <end position="526"/>
    </location>
</feature>
<feature type="transmembrane region" description="Helical" evidence="6">
    <location>
        <begin position="536"/>
        <end position="553"/>
    </location>
</feature>
<evidence type="ECO:0000256" key="2">
    <source>
        <dbReference type="ARBA" id="ARBA00022692"/>
    </source>
</evidence>
<dbReference type="GO" id="GO:0015035">
    <property type="term" value="F:protein-disulfide reductase activity"/>
    <property type="evidence" value="ECO:0007669"/>
    <property type="project" value="TreeGrafter"/>
</dbReference>
<accession>A0A917F8T7</accession>
<evidence type="ECO:0000256" key="6">
    <source>
        <dbReference type="SAM" id="Phobius"/>
    </source>
</evidence>
<keyword evidence="11" id="KW-1185">Reference proteome</keyword>
<dbReference type="AlphaFoldDB" id="A0A917F8T7"/>
<dbReference type="RefSeq" id="WP_188660809.1">
    <property type="nucleotide sequence ID" value="NZ_BMHV01000002.1"/>
</dbReference>
<evidence type="ECO:0000256" key="3">
    <source>
        <dbReference type="ARBA" id="ARBA00022748"/>
    </source>
</evidence>
<feature type="transmembrane region" description="Helical" evidence="6">
    <location>
        <begin position="434"/>
        <end position="465"/>
    </location>
</feature>
<dbReference type="SUPFAM" id="SSF52833">
    <property type="entry name" value="Thioredoxin-like"/>
    <property type="match status" value="1"/>
</dbReference>
<evidence type="ECO:0000256" key="5">
    <source>
        <dbReference type="ARBA" id="ARBA00023136"/>
    </source>
</evidence>
<evidence type="ECO:0000256" key="7">
    <source>
        <dbReference type="SAM" id="SignalP"/>
    </source>
</evidence>
<proteinExistence type="predicted"/>
<evidence type="ECO:0000313" key="11">
    <source>
        <dbReference type="Proteomes" id="UP000632498"/>
    </source>
</evidence>
<feature type="chain" id="PRO_5037816736" evidence="7">
    <location>
        <begin position="26"/>
        <end position="705"/>
    </location>
</feature>
<evidence type="ECO:0000256" key="1">
    <source>
        <dbReference type="ARBA" id="ARBA00004141"/>
    </source>
</evidence>
<dbReference type="EMBL" id="BMHV01000002">
    <property type="protein sequence ID" value="GGF53954.1"/>
    <property type="molecule type" value="Genomic_DNA"/>
</dbReference>
<organism evidence="10 11">
    <name type="scientific">Terasakiella brassicae</name>
    <dbReference type="NCBI Taxonomy" id="1634917"/>
    <lineage>
        <taxon>Bacteria</taxon>
        <taxon>Pseudomonadati</taxon>
        <taxon>Pseudomonadota</taxon>
        <taxon>Alphaproteobacteria</taxon>
        <taxon>Rhodospirillales</taxon>
        <taxon>Terasakiellaceae</taxon>
        <taxon>Terasakiella</taxon>
    </lineage>
</organism>
<dbReference type="Proteomes" id="UP000632498">
    <property type="component" value="Unassembled WGS sequence"/>
</dbReference>
<dbReference type="InterPro" id="IPR003834">
    <property type="entry name" value="Cyt_c_assmbl_TM_dom"/>
</dbReference>
<comment type="subcellular location">
    <subcellularLocation>
        <location evidence="1">Membrane</location>
        <topology evidence="1">Multi-pass membrane protein</topology>
    </subcellularLocation>
</comment>
<keyword evidence="3" id="KW-0201">Cytochrome c-type biogenesis</keyword>
<evidence type="ECO:0000256" key="4">
    <source>
        <dbReference type="ARBA" id="ARBA00022989"/>
    </source>
</evidence>
<dbReference type="GO" id="GO:0045454">
    <property type="term" value="P:cell redox homeostasis"/>
    <property type="evidence" value="ECO:0007669"/>
    <property type="project" value="TreeGrafter"/>
</dbReference>
<dbReference type="InterPro" id="IPR036249">
    <property type="entry name" value="Thioredoxin-like_sf"/>
</dbReference>
<dbReference type="CDD" id="cd02953">
    <property type="entry name" value="DsbDgamma"/>
    <property type="match status" value="1"/>
</dbReference>